<dbReference type="InterPro" id="IPR011042">
    <property type="entry name" value="6-blade_b-propeller_TolB-like"/>
</dbReference>
<dbReference type="PANTHER" id="PTHR10426">
    <property type="entry name" value="STRICTOSIDINE SYNTHASE-RELATED"/>
    <property type="match status" value="1"/>
</dbReference>
<dbReference type="OrthoDB" id="3332247at2"/>
<dbReference type="eggNOG" id="COG3386">
    <property type="taxonomic scope" value="Bacteria"/>
</dbReference>
<feature type="region of interest" description="Disordered" evidence="1">
    <location>
        <begin position="1"/>
        <end position="24"/>
    </location>
</feature>
<evidence type="ECO:0000259" key="2">
    <source>
        <dbReference type="Pfam" id="PF08450"/>
    </source>
</evidence>
<sequence length="340" mass="36124">MAQRSKMAAVRWTPPPNPQPVRRRGDVRTLPEVRRIALPGAGPEHIAVDTAGNLLTGLADGRILRVTPEGEVRAVTTTGGRPLGLEMLGEDALVVCDAYRGLLEVQLSNGTVGVLAAKVAGEPLTFCSNAAVAADGSIYFTQSSRHFNIDAYRGDLFEHSATGRLFRYRDGGVEVVADGFAFANGVVLVEDGAAAIVAETGGYCLTRVQLEGAETGRTSPFGAPLAGFPDNLTSDADGLIWAAMVSPRDPALDWLLPRNPRLRSLVWATPERLQPAEKDVAWAIAFDASGEKVRELRGWGVGYKSVTSARRSGETLYLGSLTENAIAVLELGSLGAVKNM</sequence>
<dbReference type="HOGENOM" id="CLU_023267_0_1_11"/>
<dbReference type="STRING" id="479433.Caci_6052"/>
<dbReference type="GO" id="GO:0012505">
    <property type="term" value="C:endomembrane system"/>
    <property type="evidence" value="ECO:0007669"/>
    <property type="project" value="TreeGrafter"/>
</dbReference>
<accession>C7QGM9</accession>
<gene>
    <name evidence="3" type="ordered locus">Caci_6052</name>
</gene>
<dbReference type="SUPFAM" id="SSF63829">
    <property type="entry name" value="Calcium-dependent phosphotriesterase"/>
    <property type="match status" value="1"/>
</dbReference>
<dbReference type="EMBL" id="CP001700">
    <property type="protein sequence ID" value="ACU74909.1"/>
    <property type="molecule type" value="Genomic_DNA"/>
</dbReference>
<reference evidence="3 4" key="1">
    <citation type="journal article" date="2009" name="Stand. Genomic Sci.">
        <title>Complete genome sequence of Catenulispora acidiphila type strain (ID 139908).</title>
        <authorList>
            <person name="Copeland A."/>
            <person name="Lapidus A."/>
            <person name="Glavina Del Rio T."/>
            <person name="Nolan M."/>
            <person name="Lucas S."/>
            <person name="Chen F."/>
            <person name="Tice H."/>
            <person name="Cheng J.F."/>
            <person name="Bruce D."/>
            <person name="Goodwin L."/>
            <person name="Pitluck S."/>
            <person name="Mikhailova N."/>
            <person name="Pati A."/>
            <person name="Ivanova N."/>
            <person name="Mavromatis K."/>
            <person name="Chen A."/>
            <person name="Palaniappan K."/>
            <person name="Chain P."/>
            <person name="Land M."/>
            <person name="Hauser L."/>
            <person name="Chang Y.J."/>
            <person name="Jeffries C.D."/>
            <person name="Chertkov O."/>
            <person name="Brettin T."/>
            <person name="Detter J.C."/>
            <person name="Han C."/>
            <person name="Ali Z."/>
            <person name="Tindall B.J."/>
            <person name="Goker M."/>
            <person name="Bristow J."/>
            <person name="Eisen J.A."/>
            <person name="Markowitz V."/>
            <person name="Hugenholtz P."/>
            <person name="Kyrpides N.C."/>
            <person name="Klenk H.P."/>
        </authorList>
    </citation>
    <scope>NUCLEOTIDE SEQUENCE [LARGE SCALE GENOMIC DNA]</scope>
    <source>
        <strain evidence="4">DSM 44928 / JCM 14897 / NBRC 102108 / NRRL B-24433 / ID139908</strain>
    </source>
</reference>
<evidence type="ECO:0000313" key="3">
    <source>
        <dbReference type="EMBL" id="ACU74909.1"/>
    </source>
</evidence>
<evidence type="ECO:0000256" key="1">
    <source>
        <dbReference type="SAM" id="MobiDB-lite"/>
    </source>
</evidence>
<dbReference type="Proteomes" id="UP000000851">
    <property type="component" value="Chromosome"/>
</dbReference>
<proteinExistence type="predicted"/>
<dbReference type="AlphaFoldDB" id="C7QGM9"/>
<organism evidence="3 4">
    <name type="scientific">Catenulispora acidiphila (strain DSM 44928 / JCM 14897 / NBRC 102108 / NRRL B-24433 / ID139908)</name>
    <dbReference type="NCBI Taxonomy" id="479433"/>
    <lineage>
        <taxon>Bacteria</taxon>
        <taxon>Bacillati</taxon>
        <taxon>Actinomycetota</taxon>
        <taxon>Actinomycetes</taxon>
        <taxon>Catenulisporales</taxon>
        <taxon>Catenulisporaceae</taxon>
        <taxon>Catenulispora</taxon>
    </lineage>
</organism>
<dbReference type="GO" id="GO:0016787">
    <property type="term" value="F:hydrolase activity"/>
    <property type="evidence" value="ECO:0007669"/>
    <property type="project" value="TreeGrafter"/>
</dbReference>
<name>C7QGM9_CATAD</name>
<evidence type="ECO:0000313" key="4">
    <source>
        <dbReference type="Proteomes" id="UP000000851"/>
    </source>
</evidence>
<dbReference type="PANTHER" id="PTHR10426:SF88">
    <property type="entry name" value="ADIPOCYTE PLASMA MEMBRANE-ASSOCIATED PROTEIN HEMOMUCIN-RELATED"/>
    <property type="match status" value="1"/>
</dbReference>
<dbReference type="InParanoid" id="C7QGM9"/>
<dbReference type="RefSeq" id="WP_015794638.1">
    <property type="nucleotide sequence ID" value="NC_013131.1"/>
</dbReference>
<dbReference type="InterPro" id="IPR013658">
    <property type="entry name" value="SGL"/>
</dbReference>
<feature type="domain" description="SMP-30/Gluconolactonase/LRE-like region" evidence="2">
    <location>
        <begin position="61"/>
        <end position="246"/>
    </location>
</feature>
<dbReference type="Gene3D" id="2.120.10.30">
    <property type="entry name" value="TolB, C-terminal domain"/>
    <property type="match status" value="1"/>
</dbReference>
<dbReference type="Pfam" id="PF08450">
    <property type="entry name" value="SGL"/>
    <property type="match status" value="1"/>
</dbReference>
<dbReference type="KEGG" id="cai:Caci_6052"/>
<keyword evidence="4" id="KW-1185">Reference proteome</keyword>
<protein>
    <submittedName>
        <fullName evidence="3">SMP-30/Gluconolaconase/LRE domain protein</fullName>
    </submittedName>
</protein>